<evidence type="ECO:0000256" key="1">
    <source>
        <dbReference type="SAM" id="MobiDB-lite"/>
    </source>
</evidence>
<dbReference type="GeneID" id="5048134"/>
<evidence type="ECO:0000313" key="3">
    <source>
        <dbReference type="Proteomes" id="UP000000600"/>
    </source>
</evidence>
<dbReference type="KEGG" id="ptm:GSPATT00027303001"/>
<dbReference type="AlphaFoldDB" id="A0EI35"/>
<evidence type="ECO:0000313" key="2">
    <source>
        <dbReference type="EMBL" id="CAK94976.1"/>
    </source>
</evidence>
<dbReference type="RefSeq" id="XP_001462349.1">
    <property type="nucleotide sequence ID" value="XM_001462312.1"/>
</dbReference>
<feature type="compositionally biased region" description="Basic and acidic residues" evidence="1">
    <location>
        <begin position="13"/>
        <end position="22"/>
    </location>
</feature>
<dbReference type="EMBL" id="CT868680">
    <property type="protein sequence ID" value="CAK94976.1"/>
    <property type="molecule type" value="Genomic_DNA"/>
</dbReference>
<accession>A0EI35</accession>
<gene>
    <name evidence="2" type="ORF">GSPATT00027303001</name>
</gene>
<sequence length="98" mass="11798">MDKEQVIPTLQQQERELEKRRDGKGLEEHFKLFNDLLKLKQASYTKAIIMLIVSFIHHIMSQIRQYLNQYIQIQERDRSPLLIGVNNSQLNNRLWHIL</sequence>
<keyword evidence="3" id="KW-1185">Reference proteome</keyword>
<dbReference type="InParanoid" id="A0EI35"/>
<protein>
    <submittedName>
        <fullName evidence="2">Uncharacterized protein</fullName>
    </submittedName>
</protein>
<reference evidence="2 3" key="1">
    <citation type="journal article" date="2006" name="Nature">
        <title>Global trends of whole-genome duplications revealed by the ciliate Paramecium tetraurelia.</title>
        <authorList>
            <consortium name="Genoscope"/>
            <person name="Aury J.-M."/>
            <person name="Jaillon O."/>
            <person name="Duret L."/>
            <person name="Noel B."/>
            <person name="Jubin C."/>
            <person name="Porcel B.M."/>
            <person name="Segurens B."/>
            <person name="Daubin V."/>
            <person name="Anthouard V."/>
            <person name="Aiach N."/>
            <person name="Arnaiz O."/>
            <person name="Billaut A."/>
            <person name="Beisson J."/>
            <person name="Blanc I."/>
            <person name="Bouhouche K."/>
            <person name="Camara F."/>
            <person name="Duharcourt S."/>
            <person name="Guigo R."/>
            <person name="Gogendeau D."/>
            <person name="Katinka M."/>
            <person name="Keller A.-M."/>
            <person name="Kissmehl R."/>
            <person name="Klotz C."/>
            <person name="Koll F."/>
            <person name="Le Moue A."/>
            <person name="Lepere C."/>
            <person name="Malinsky S."/>
            <person name="Nowacki M."/>
            <person name="Nowak J.K."/>
            <person name="Plattner H."/>
            <person name="Poulain J."/>
            <person name="Ruiz F."/>
            <person name="Serrano V."/>
            <person name="Zagulski M."/>
            <person name="Dessen P."/>
            <person name="Betermier M."/>
            <person name="Weissenbach J."/>
            <person name="Scarpelli C."/>
            <person name="Schachter V."/>
            <person name="Sperling L."/>
            <person name="Meyer E."/>
            <person name="Cohen J."/>
            <person name="Wincker P."/>
        </authorList>
    </citation>
    <scope>NUCLEOTIDE SEQUENCE [LARGE SCALE GENOMIC DNA]</scope>
    <source>
        <strain evidence="2 3">Stock d4-2</strain>
    </source>
</reference>
<name>A0EI35_PARTE</name>
<dbReference type="HOGENOM" id="CLU_2338105_0_0_1"/>
<feature type="region of interest" description="Disordered" evidence="1">
    <location>
        <begin position="1"/>
        <end position="22"/>
    </location>
</feature>
<organism evidence="2 3">
    <name type="scientific">Paramecium tetraurelia</name>
    <dbReference type="NCBI Taxonomy" id="5888"/>
    <lineage>
        <taxon>Eukaryota</taxon>
        <taxon>Sar</taxon>
        <taxon>Alveolata</taxon>
        <taxon>Ciliophora</taxon>
        <taxon>Intramacronucleata</taxon>
        <taxon>Oligohymenophorea</taxon>
        <taxon>Peniculida</taxon>
        <taxon>Parameciidae</taxon>
        <taxon>Paramecium</taxon>
    </lineage>
</organism>
<dbReference type="Proteomes" id="UP000000600">
    <property type="component" value="Unassembled WGS sequence"/>
</dbReference>
<proteinExistence type="predicted"/>